<dbReference type="Proteomes" id="UP000199062">
    <property type="component" value="Unassembled WGS sequence"/>
</dbReference>
<dbReference type="AlphaFoldDB" id="A0A1I6LRJ3"/>
<evidence type="ECO:0000313" key="3">
    <source>
        <dbReference type="Proteomes" id="UP000199062"/>
    </source>
</evidence>
<organism evidence="2 3">
    <name type="scientific">Halomicrobium zhouii</name>
    <dbReference type="NCBI Taxonomy" id="767519"/>
    <lineage>
        <taxon>Archaea</taxon>
        <taxon>Methanobacteriati</taxon>
        <taxon>Methanobacteriota</taxon>
        <taxon>Stenosarchaea group</taxon>
        <taxon>Halobacteria</taxon>
        <taxon>Halobacteriales</taxon>
        <taxon>Haloarculaceae</taxon>
        <taxon>Halomicrobium</taxon>
    </lineage>
</organism>
<dbReference type="RefSeq" id="WP_089817322.1">
    <property type="nucleotide sequence ID" value="NZ_FOZK01000003.1"/>
</dbReference>
<keyword evidence="1" id="KW-0472">Membrane</keyword>
<gene>
    <name evidence="2" type="ORF">SAMN05216559_2965</name>
</gene>
<keyword evidence="1" id="KW-1133">Transmembrane helix</keyword>
<sequence length="95" mass="10171">MANRDELQGERREVPAPDFVVPGIRCALEMIIVGSIVGLIGLPASSALHLGVVLIAMTVSMVVVLFWALNHHIAEWVRRAQGKPTLTDGGNSGPF</sequence>
<feature type="transmembrane region" description="Helical" evidence="1">
    <location>
        <begin position="48"/>
        <end position="69"/>
    </location>
</feature>
<keyword evidence="3" id="KW-1185">Reference proteome</keyword>
<protein>
    <submittedName>
        <fullName evidence="2">Uncharacterized protein</fullName>
    </submittedName>
</protein>
<dbReference type="OrthoDB" id="238385at2157"/>
<evidence type="ECO:0000313" key="2">
    <source>
        <dbReference type="EMBL" id="SFS06048.1"/>
    </source>
</evidence>
<accession>A0A1I6LRJ3</accession>
<dbReference type="STRING" id="767519.SAMN05216559_2965"/>
<dbReference type="EMBL" id="FOZK01000003">
    <property type="protein sequence ID" value="SFS06048.1"/>
    <property type="molecule type" value="Genomic_DNA"/>
</dbReference>
<keyword evidence="1" id="KW-0812">Transmembrane</keyword>
<name>A0A1I6LRJ3_9EURY</name>
<evidence type="ECO:0000256" key="1">
    <source>
        <dbReference type="SAM" id="Phobius"/>
    </source>
</evidence>
<feature type="transmembrane region" description="Helical" evidence="1">
    <location>
        <begin position="20"/>
        <end position="42"/>
    </location>
</feature>
<proteinExistence type="predicted"/>
<reference evidence="2 3" key="1">
    <citation type="submission" date="2016-10" db="EMBL/GenBank/DDBJ databases">
        <authorList>
            <person name="de Groot N.N."/>
        </authorList>
    </citation>
    <scope>NUCLEOTIDE SEQUENCE [LARGE SCALE GENOMIC DNA]</scope>
    <source>
        <strain evidence="2 3">CGMCC 1.10457</strain>
    </source>
</reference>